<dbReference type="InterPro" id="IPR009050">
    <property type="entry name" value="Globin-like_sf"/>
</dbReference>
<dbReference type="STRING" id="1193502.SHALO_2665"/>
<evidence type="ECO:0000256" key="2">
    <source>
        <dbReference type="ARBA" id="ARBA00022617"/>
    </source>
</evidence>
<dbReference type="RefSeq" id="WP_069478958.1">
    <property type="nucleotide sequence ID" value="NZ_CP017111.1"/>
</dbReference>
<gene>
    <name evidence="5" type="ORF">SHALO_2665</name>
</gene>
<dbReference type="Gene3D" id="1.10.490.10">
    <property type="entry name" value="Globins"/>
    <property type="match status" value="1"/>
</dbReference>
<keyword evidence="4" id="KW-0408">Iron</keyword>
<keyword evidence="2" id="KW-0349">Heme</keyword>
<dbReference type="InterPro" id="IPR012292">
    <property type="entry name" value="Globin/Proto"/>
</dbReference>
<evidence type="ECO:0000256" key="1">
    <source>
        <dbReference type="ARBA" id="ARBA00022448"/>
    </source>
</evidence>
<evidence type="ECO:0000256" key="4">
    <source>
        <dbReference type="ARBA" id="ARBA00023004"/>
    </source>
</evidence>
<evidence type="ECO:0000313" key="5">
    <source>
        <dbReference type="EMBL" id="AOO66423.1"/>
    </source>
</evidence>
<reference evidence="6" key="1">
    <citation type="submission" date="2016-08" db="EMBL/GenBank/DDBJ databases">
        <title>Complete genome sequence of the organohalide-respiring Epsilonproteobacterium Sulfurospirillum halorespirans.</title>
        <authorList>
            <person name="Goris T."/>
            <person name="Zimmermann J."/>
            <person name="Schenz B."/>
            <person name="Lemos M."/>
            <person name="Hackermueller J."/>
            <person name="Diekert G."/>
        </authorList>
    </citation>
    <scope>NUCLEOTIDE SEQUENCE [LARGE SCALE GENOMIC DNA]</scope>
    <source>
        <strain>DSM 13726</strain>
        <strain evidence="6">PCE-M2</strain>
    </source>
</reference>
<organism evidence="5 6">
    <name type="scientific">Sulfurospirillum halorespirans DSM 13726</name>
    <dbReference type="NCBI Taxonomy" id="1193502"/>
    <lineage>
        <taxon>Bacteria</taxon>
        <taxon>Pseudomonadati</taxon>
        <taxon>Campylobacterota</taxon>
        <taxon>Epsilonproteobacteria</taxon>
        <taxon>Campylobacterales</taxon>
        <taxon>Sulfurospirillaceae</taxon>
        <taxon>Sulfurospirillum</taxon>
    </lineage>
</organism>
<evidence type="ECO:0000256" key="3">
    <source>
        <dbReference type="ARBA" id="ARBA00022723"/>
    </source>
</evidence>
<proteinExistence type="predicted"/>
<dbReference type="GO" id="GO:0019825">
    <property type="term" value="F:oxygen binding"/>
    <property type="evidence" value="ECO:0007669"/>
    <property type="project" value="InterPro"/>
</dbReference>
<dbReference type="Pfam" id="PF01152">
    <property type="entry name" value="Bac_globin"/>
    <property type="match status" value="1"/>
</dbReference>
<dbReference type="AlphaFoldDB" id="A0A1D7TN69"/>
<dbReference type="EMBL" id="CP017111">
    <property type="protein sequence ID" value="AOO66423.1"/>
    <property type="molecule type" value="Genomic_DNA"/>
</dbReference>
<keyword evidence="3" id="KW-0479">Metal-binding</keyword>
<dbReference type="PATRIC" id="fig|1193502.14.peg.2698"/>
<dbReference type="GO" id="GO:0020037">
    <property type="term" value="F:heme binding"/>
    <property type="evidence" value="ECO:0007669"/>
    <property type="project" value="InterPro"/>
</dbReference>
<accession>A0A1D7TN69</accession>
<dbReference type="Proteomes" id="UP000094609">
    <property type="component" value="Chromosome"/>
</dbReference>
<name>A0A1D7TN69_9BACT</name>
<keyword evidence="6" id="KW-1185">Reference proteome</keyword>
<keyword evidence="1" id="KW-0813">Transport</keyword>
<evidence type="ECO:0000313" key="6">
    <source>
        <dbReference type="Proteomes" id="UP000094609"/>
    </source>
</evidence>
<dbReference type="SUPFAM" id="SSF46458">
    <property type="entry name" value="Globin-like"/>
    <property type="match status" value="1"/>
</dbReference>
<protein>
    <submittedName>
        <fullName evidence="5">Globin-like superfamily protein</fullName>
    </submittedName>
</protein>
<dbReference type="KEGG" id="shal:SHALO_2665"/>
<dbReference type="GO" id="GO:0046872">
    <property type="term" value="F:metal ion binding"/>
    <property type="evidence" value="ECO:0007669"/>
    <property type="project" value="UniProtKB-KW"/>
</dbReference>
<dbReference type="InterPro" id="IPR001486">
    <property type="entry name" value="Hemoglobin_trunc"/>
</dbReference>
<sequence>MCNGHHFLHKPSVAKKSESLQWSPINLKAPLPSIILPKPDFLAKIGAETIHKIVLHHHRLLQKSAVAQMYPSDEAHFMEGVTKASHFLIQALGGEKTYTFSYGPPSLCRTHAPFAIDDEARVVWLMAYKQTLHDLDFPKELIGEFWNWIEPFSMRMVNRRSTSVPMKRFLYEDMKEEFGIL</sequence>